<dbReference type="GO" id="GO:0006355">
    <property type="term" value="P:regulation of DNA-templated transcription"/>
    <property type="evidence" value="ECO:0007669"/>
    <property type="project" value="InterPro"/>
</dbReference>
<feature type="domain" description="PRD" evidence="2">
    <location>
        <begin position="65"/>
        <end position="170"/>
    </location>
</feature>
<dbReference type="Pfam" id="PF03123">
    <property type="entry name" value="CAT_RBD"/>
    <property type="match status" value="1"/>
</dbReference>
<dbReference type="NCBIfam" id="NF046042">
    <property type="entry name" value="LicT"/>
    <property type="match status" value="1"/>
</dbReference>
<dbReference type="Gene3D" id="2.30.24.10">
    <property type="entry name" value="CAT RNA-binding domain"/>
    <property type="match status" value="1"/>
</dbReference>
<name>A0A318ER37_9FIRM</name>
<dbReference type="Gene3D" id="1.10.1790.10">
    <property type="entry name" value="PRD domain"/>
    <property type="match status" value="2"/>
</dbReference>
<dbReference type="GO" id="GO:0003723">
    <property type="term" value="F:RNA binding"/>
    <property type="evidence" value="ECO:0007669"/>
    <property type="project" value="InterPro"/>
</dbReference>
<evidence type="ECO:0000313" key="3">
    <source>
        <dbReference type="EMBL" id="PXV89161.1"/>
    </source>
</evidence>
<dbReference type="InterPro" id="IPR011608">
    <property type="entry name" value="PRD"/>
</dbReference>
<dbReference type="Proteomes" id="UP000247523">
    <property type="component" value="Unassembled WGS sequence"/>
</dbReference>
<dbReference type="InterPro" id="IPR036634">
    <property type="entry name" value="PRD_sf"/>
</dbReference>
<gene>
    <name evidence="3" type="ORF">C8E03_107138</name>
</gene>
<evidence type="ECO:0000313" key="4">
    <source>
        <dbReference type="Proteomes" id="UP000247523"/>
    </source>
</evidence>
<dbReference type="PANTHER" id="PTHR30185:SF15">
    <property type="entry name" value="CRYPTIC BETA-GLUCOSIDE BGL OPERON ANTITERMINATOR"/>
    <property type="match status" value="1"/>
</dbReference>
<dbReference type="AlphaFoldDB" id="A0A318ER37"/>
<dbReference type="InterPro" id="IPR036650">
    <property type="entry name" value="CAT_RNA-bd_dom_sf"/>
</dbReference>
<accession>A0A318ER37</accession>
<dbReference type="EMBL" id="QICS01000007">
    <property type="protein sequence ID" value="PXV89161.1"/>
    <property type="molecule type" value="Genomic_DNA"/>
</dbReference>
<dbReference type="SMART" id="SM01061">
    <property type="entry name" value="CAT_RBD"/>
    <property type="match status" value="1"/>
</dbReference>
<dbReference type="InterPro" id="IPR004341">
    <property type="entry name" value="CAT_RNA-bd_dom"/>
</dbReference>
<protein>
    <submittedName>
        <fullName evidence="3">BglG family transcriptional antiterminator</fullName>
    </submittedName>
</protein>
<reference evidence="3 4" key="1">
    <citation type="submission" date="2018-05" db="EMBL/GenBank/DDBJ databases">
        <title>Genomic Encyclopedia of Type Strains, Phase IV (KMG-IV): sequencing the most valuable type-strain genomes for metagenomic binning, comparative biology and taxonomic classification.</title>
        <authorList>
            <person name="Goeker M."/>
        </authorList>
    </citation>
    <scope>NUCLEOTIDE SEQUENCE [LARGE SCALE GENOMIC DNA]</scope>
    <source>
        <strain evidence="3 4">DSM 28816</strain>
    </source>
</reference>
<organism evidence="3 4">
    <name type="scientific">Lachnotalea glycerini</name>
    <dbReference type="NCBI Taxonomy" id="1763509"/>
    <lineage>
        <taxon>Bacteria</taxon>
        <taxon>Bacillati</taxon>
        <taxon>Bacillota</taxon>
        <taxon>Clostridia</taxon>
        <taxon>Lachnospirales</taxon>
        <taxon>Lachnospiraceae</taxon>
        <taxon>Lachnotalea</taxon>
    </lineage>
</organism>
<keyword evidence="1" id="KW-0677">Repeat</keyword>
<dbReference type="PROSITE" id="PS51372">
    <property type="entry name" value="PRD_2"/>
    <property type="match status" value="2"/>
</dbReference>
<sequence length="281" mass="33065">MRIKKIFNNNIILAEDDKMSELILLGKGIAFKKLTGSIVDEDKIDKTFVFQSPEMSSKFISLLKEVPLNHVELVEKIIVQAQKELNVKFHDSIYIGLTDHISYTISRYKSGMLMKNALLWEIRKYYPKEYAAAKNALTLIEYYEKIYLSEDEIGFIALHFINAQQDGEDIQLTMMITEIVNDVLNIVKYHYQIDLDEDTLNYSRFITHIRYFARRLISNEILASEDDFLYEQVKDKIPQAKACADKVKKYFINKFNVVISQEEMIYFMLHINRVAEREKEK</sequence>
<comment type="caution">
    <text evidence="3">The sequence shown here is derived from an EMBL/GenBank/DDBJ whole genome shotgun (WGS) entry which is preliminary data.</text>
</comment>
<dbReference type="SUPFAM" id="SSF63520">
    <property type="entry name" value="PTS-regulatory domain, PRD"/>
    <property type="match status" value="2"/>
</dbReference>
<dbReference type="Pfam" id="PF00874">
    <property type="entry name" value="PRD"/>
    <property type="match status" value="2"/>
</dbReference>
<dbReference type="RefSeq" id="WP_110291333.1">
    <property type="nucleotide sequence ID" value="NZ_QICS01000007.1"/>
</dbReference>
<dbReference type="SUPFAM" id="SSF50151">
    <property type="entry name" value="SacY-like RNA-binding domain"/>
    <property type="match status" value="1"/>
</dbReference>
<feature type="domain" description="PRD" evidence="2">
    <location>
        <begin position="171"/>
        <end position="281"/>
    </location>
</feature>
<dbReference type="PANTHER" id="PTHR30185">
    <property type="entry name" value="CRYPTIC BETA-GLUCOSIDE BGL OPERON ANTITERMINATOR"/>
    <property type="match status" value="1"/>
</dbReference>
<evidence type="ECO:0000256" key="1">
    <source>
        <dbReference type="ARBA" id="ARBA00022737"/>
    </source>
</evidence>
<proteinExistence type="predicted"/>
<dbReference type="InterPro" id="IPR050661">
    <property type="entry name" value="BglG_antiterminators"/>
</dbReference>
<evidence type="ECO:0000259" key="2">
    <source>
        <dbReference type="PROSITE" id="PS51372"/>
    </source>
</evidence>